<comment type="caution">
    <text evidence="10">The sequence shown here is derived from an EMBL/GenBank/DDBJ whole genome shotgun (WGS) entry which is preliminary data.</text>
</comment>
<keyword evidence="6 8" id="KW-0342">GTP-binding</keyword>
<evidence type="ECO:0000256" key="6">
    <source>
        <dbReference type="ARBA" id="ARBA00023134"/>
    </source>
</evidence>
<evidence type="ECO:0000256" key="3">
    <source>
        <dbReference type="ARBA" id="ARBA00022723"/>
    </source>
</evidence>
<name>A0ABS4R9D1_9HYPH</name>
<sequence length="219" mass="23515">MPEAAPDAIRRPPAVILAGGRSTRMGRPKAAISLGGRPMLTHVVERLRPKVAGIAINLNADPGITIPGDAIVLADTIPGFVGPLAGVLAAMRHATQVAPEANHVLTVPIDTPFFPETLTDRLQGALTLADQIAVAWSAGEMHPLFALWPVALADDLDTWIRTDAKRRVRAFIERHPSVAVDFPPIATKAGSLDPFFNINTPQQLEEAEEWLKRIEDAAS</sequence>
<feature type="binding site" evidence="8">
    <location>
        <position position="29"/>
    </location>
    <ligand>
        <name>GTP</name>
        <dbReference type="ChEBI" id="CHEBI:37565"/>
    </ligand>
</feature>
<dbReference type="Proteomes" id="UP000730739">
    <property type="component" value="Unassembled WGS sequence"/>
</dbReference>
<dbReference type="PANTHER" id="PTHR19136">
    <property type="entry name" value="MOLYBDENUM COFACTOR GUANYLYLTRANSFERASE"/>
    <property type="match status" value="1"/>
</dbReference>
<feature type="binding site" evidence="8">
    <location>
        <begin position="17"/>
        <end position="19"/>
    </location>
    <ligand>
        <name>GTP</name>
        <dbReference type="ChEBI" id="CHEBI:37565"/>
    </ligand>
</feature>
<keyword evidence="1 8" id="KW-0963">Cytoplasm</keyword>
<feature type="domain" description="MobA-like NTP transferase" evidence="9">
    <location>
        <begin position="14"/>
        <end position="176"/>
    </location>
</feature>
<dbReference type="GO" id="GO:0061603">
    <property type="term" value="F:molybdenum cofactor guanylyltransferase activity"/>
    <property type="evidence" value="ECO:0007669"/>
    <property type="project" value="UniProtKB-EC"/>
</dbReference>
<comment type="cofactor">
    <cofactor evidence="8">
        <name>Mg(2+)</name>
        <dbReference type="ChEBI" id="CHEBI:18420"/>
    </cofactor>
</comment>
<dbReference type="CDD" id="cd02503">
    <property type="entry name" value="MobA"/>
    <property type="match status" value="1"/>
</dbReference>
<dbReference type="NCBIfam" id="TIGR02665">
    <property type="entry name" value="molyb_mobA"/>
    <property type="match status" value="1"/>
</dbReference>
<comment type="similarity">
    <text evidence="8">Belongs to the MobA family.</text>
</comment>
<comment type="catalytic activity">
    <reaction evidence="8">
        <text>Mo-molybdopterin + GTP + H(+) = Mo-molybdopterin guanine dinucleotide + diphosphate</text>
        <dbReference type="Rhea" id="RHEA:34243"/>
        <dbReference type="ChEBI" id="CHEBI:15378"/>
        <dbReference type="ChEBI" id="CHEBI:33019"/>
        <dbReference type="ChEBI" id="CHEBI:37565"/>
        <dbReference type="ChEBI" id="CHEBI:71302"/>
        <dbReference type="ChEBI" id="CHEBI:71310"/>
        <dbReference type="EC" id="2.7.7.77"/>
    </reaction>
</comment>
<evidence type="ECO:0000256" key="2">
    <source>
        <dbReference type="ARBA" id="ARBA00022679"/>
    </source>
</evidence>
<dbReference type="InterPro" id="IPR025877">
    <property type="entry name" value="MobA-like_NTP_Trfase"/>
</dbReference>
<feature type="binding site" evidence="8">
    <location>
        <position position="57"/>
    </location>
    <ligand>
        <name>GTP</name>
        <dbReference type="ChEBI" id="CHEBI:37565"/>
    </ligand>
</feature>
<evidence type="ECO:0000256" key="8">
    <source>
        <dbReference type="HAMAP-Rule" id="MF_00316"/>
    </source>
</evidence>
<evidence type="ECO:0000256" key="4">
    <source>
        <dbReference type="ARBA" id="ARBA00022741"/>
    </source>
</evidence>
<comment type="subcellular location">
    <subcellularLocation>
        <location evidence="8">Cytoplasm</location>
    </subcellularLocation>
</comment>
<keyword evidence="10" id="KW-0548">Nucleotidyltransferase</keyword>
<dbReference type="RefSeq" id="WP_209605478.1">
    <property type="nucleotide sequence ID" value="NZ_JAGILA010000008.1"/>
</dbReference>
<gene>
    <name evidence="8" type="primary">mobA</name>
    <name evidence="10" type="ORF">J2Z31_004979</name>
</gene>
<keyword evidence="5 8" id="KW-0460">Magnesium</keyword>
<feature type="binding site" evidence="8">
    <location>
        <position position="75"/>
    </location>
    <ligand>
        <name>GTP</name>
        <dbReference type="ChEBI" id="CHEBI:37565"/>
    </ligand>
</feature>
<evidence type="ECO:0000256" key="7">
    <source>
        <dbReference type="ARBA" id="ARBA00023150"/>
    </source>
</evidence>
<evidence type="ECO:0000313" key="11">
    <source>
        <dbReference type="Proteomes" id="UP000730739"/>
    </source>
</evidence>
<keyword evidence="11" id="KW-1185">Reference proteome</keyword>
<feature type="binding site" evidence="8">
    <location>
        <position position="110"/>
    </location>
    <ligand>
        <name>Mg(2+)</name>
        <dbReference type="ChEBI" id="CHEBI:18420"/>
    </ligand>
</feature>
<feature type="binding site" evidence="8">
    <location>
        <position position="110"/>
    </location>
    <ligand>
        <name>GTP</name>
        <dbReference type="ChEBI" id="CHEBI:37565"/>
    </ligand>
</feature>
<evidence type="ECO:0000256" key="1">
    <source>
        <dbReference type="ARBA" id="ARBA00022490"/>
    </source>
</evidence>
<dbReference type="InterPro" id="IPR029044">
    <property type="entry name" value="Nucleotide-diphossugar_trans"/>
</dbReference>
<dbReference type="Pfam" id="PF12804">
    <property type="entry name" value="NTP_transf_3"/>
    <property type="match status" value="1"/>
</dbReference>
<dbReference type="PANTHER" id="PTHR19136:SF81">
    <property type="entry name" value="MOLYBDENUM COFACTOR GUANYLYLTRANSFERASE"/>
    <property type="match status" value="1"/>
</dbReference>
<comment type="domain">
    <text evidence="8">The N-terminal domain determines nucleotide recognition and specific binding, while the C-terminal domain determines the specific binding to the target protein.</text>
</comment>
<dbReference type="HAMAP" id="MF_00316">
    <property type="entry name" value="MobA"/>
    <property type="match status" value="1"/>
</dbReference>
<dbReference type="Gene3D" id="3.90.550.10">
    <property type="entry name" value="Spore Coat Polysaccharide Biosynthesis Protein SpsA, Chain A"/>
    <property type="match status" value="1"/>
</dbReference>
<reference evidence="10 11" key="1">
    <citation type="submission" date="2021-03" db="EMBL/GenBank/DDBJ databases">
        <title>Genomic Encyclopedia of Type Strains, Phase IV (KMG-IV): sequencing the most valuable type-strain genomes for metagenomic binning, comparative biology and taxonomic classification.</title>
        <authorList>
            <person name="Goeker M."/>
        </authorList>
    </citation>
    <scope>NUCLEOTIDE SEQUENCE [LARGE SCALE GENOMIC DNA]</scope>
    <source>
        <strain evidence="10 11">DSM 13372</strain>
    </source>
</reference>
<keyword evidence="3 8" id="KW-0479">Metal-binding</keyword>
<keyword evidence="4 8" id="KW-0547">Nucleotide-binding</keyword>
<comment type="subunit">
    <text evidence="8">Monomer.</text>
</comment>
<dbReference type="EC" id="2.7.7.77" evidence="8"/>
<evidence type="ECO:0000313" key="10">
    <source>
        <dbReference type="EMBL" id="MBP2238442.1"/>
    </source>
</evidence>
<evidence type="ECO:0000256" key="5">
    <source>
        <dbReference type="ARBA" id="ARBA00022842"/>
    </source>
</evidence>
<dbReference type="SUPFAM" id="SSF53448">
    <property type="entry name" value="Nucleotide-diphospho-sugar transferases"/>
    <property type="match status" value="1"/>
</dbReference>
<dbReference type="InterPro" id="IPR013482">
    <property type="entry name" value="Molybde_CF_guanTrfase"/>
</dbReference>
<proteinExistence type="inferred from homology"/>
<evidence type="ECO:0000259" key="9">
    <source>
        <dbReference type="Pfam" id="PF12804"/>
    </source>
</evidence>
<organism evidence="10 11">
    <name type="scientific">Sinorhizobium kostiense</name>
    <dbReference type="NCBI Taxonomy" id="76747"/>
    <lineage>
        <taxon>Bacteria</taxon>
        <taxon>Pseudomonadati</taxon>
        <taxon>Pseudomonadota</taxon>
        <taxon>Alphaproteobacteria</taxon>
        <taxon>Hyphomicrobiales</taxon>
        <taxon>Rhizobiaceae</taxon>
        <taxon>Sinorhizobium/Ensifer group</taxon>
        <taxon>Sinorhizobium</taxon>
    </lineage>
</organism>
<accession>A0ABS4R9D1</accession>
<keyword evidence="2 8" id="KW-0808">Transferase</keyword>
<dbReference type="EMBL" id="JAGILA010000008">
    <property type="protein sequence ID" value="MBP2238442.1"/>
    <property type="molecule type" value="Genomic_DNA"/>
</dbReference>
<keyword evidence="7 8" id="KW-0501">Molybdenum cofactor biosynthesis</keyword>
<comment type="function">
    <text evidence="8">Transfers a GMP moiety from GTP to Mo-molybdopterin (Mo-MPT) cofactor (Moco or molybdenum cofactor) to form Mo-molybdopterin guanine dinucleotide (Mo-MGD) cofactor.</text>
</comment>
<protein>
    <recommendedName>
        <fullName evidence="8">Molybdenum cofactor guanylyltransferase</fullName>
        <shortName evidence="8">MoCo guanylyltransferase</shortName>
        <ecNumber evidence="8">2.7.7.77</ecNumber>
    </recommendedName>
    <alternativeName>
        <fullName evidence="8">GTP:molybdopterin guanylyltransferase</fullName>
    </alternativeName>
    <alternativeName>
        <fullName evidence="8">Mo-MPT guanylyltransferase</fullName>
    </alternativeName>
    <alternativeName>
        <fullName evidence="8">Molybdopterin guanylyltransferase</fullName>
    </alternativeName>
    <alternativeName>
        <fullName evidence="8">Molybdopterin-guanine dinucleotide synthase</fullName>
        <shortName evidence="8">MGD synthase</shortName>
    </alternativeName>
</protein>